<dbReference type="GO" id="GO:0005737">
    <property type="term" value="C:cytoplasm"/>
    <property type="evidence" value="ECO:0007669"/>
    <property type="project" value="TreeGrafter"/>
</dbReference>
<dbReference type="PANTHER" id="PTHR42850:SF4">
    <property type="entry name" value="ZINC-DEPENDENT ENDOPOLYPHOSPHATASE"/>
    <property type="match status" value="1"/>
</dbReference>
<evidence type="ECO:0000313" key="3">
    <source>
        <dbReference type="Proteomes" id="UP000245921"/>
    </source>
</evidence>
<dbReference type="PRINTS" id="PR00114">
    <property type="entry name" value="STPHPHTASE"/>
</dbReference>
<dbReference type="SUPFAM" id="SSF56300">
    <property type="entry name" value="Metallo-dependent phosphatases"/>
    <property type="match status" value="1"/>
</dbReference>
<dbReference type="InterPro" id="IPR004843">
    <property type="entry name" value="Calcineurin-like_PHP"/>
</dbReference>
<name>A0AA45HJ51_9BACT</name>
<organism evidence="2 3">
    <name type="scientific">Oceanotoga teriensis</name>
    <dbReference type="NCBI Taxonomy" id="515440"/>
    <lineage>
        <taxon>Bacteria</taxon>
        <taxon>Thermotogati</taxon>
        <taxon>Thermotogota</taxon>
        <taxon>Thermotogae</taxon>
        <taxon>Petrotogales</taxon>
        <taxon>Petrotogaceae</taxon>
        <taxon>Oceanotoga</taxon>
    </lineage>
</organism>
<gene>
    <name evidence="2" type="ORF">C7380_10463</name>
</gene>
<dbReference type="RefSeq" id="WP_109604186.1">
    <property type="nucleotide sequence ID" value="NZ_QGGI01000004.1"/>
</dbReference>
<keyword evidence="3" id="KW-1185">Reference proteome</keyword>
<comment type="caution">
    <text evidence="2">The sequence shown here is derived from an EMBL/GenBank/DDBJ whole genome shotgun (WGS) entry which is preliminary data.</text>
</comment>
<dbReference type="InterPro" id="IPR050126">
    <property type="entry name" value="Ap4A_hydrolase"/>
</dbReference>
<dbReference type="Gene3D" id="3.60.21.10">
    <property type="match status" value="1"/>
</dbReference>
<evidence type="ECO:0000259" key="1">
    <source>
        <dbReference type="Pfam" id="PF00149"/>
    </source>
</evidence>
<proteinExistence type="predicted"/>
<dbReference type="AlphaFoldDB" id="A0AA45HJ51"/>
<dbReference type="EMBL" id="QGGI01000004">
    <property type="protein sequence ID" value="PWJ95649.1"/>
    <property type="molecule type" value="Genomic_DNA"/>
</dbReference>
<protein>
    <submittedName>
        <fullName evidence="2">Serine/threonine protein phosphatase 1</fullName>
    </submittedName>
</protein>
<dbReference type="InterPro" id="IPR029052">
    <property type="entry name" value="Metallo-depent_PP-like"/>
</dbReference>
<accession>A0AA45HJ51</accession>
<dbReference type="CDD" id="cd00144">
    <property type="entry name" value="MPP_PPP_family"/>
    <property type="match status" value="1"/>
</dbReference>
<reference evidence="2 3" key="1">
    <citation type="submission" date="2018-05" db="EMBL/GenBank/DDBJ databases">
        <title>Genomic Encyclopedia of Type Strains, Phase IV (KMG-IV): sequencing the most valuable type-strain genomes for metagenomic binning, comparative biology and taxonomic classification.</title>
        <authorList>
            <person name="Goeker M."/>
        </authorList>
    </citation>
    <scope>NUCLEOTIDE SEQUENCE [LARGE SCALE GENOMIC DNA]</scope>
    <source>
        <strain evidence="2 3">DSM 24906</strain>
    </source>
</reference>
<dbReference type="GO" id="GO:0016791">
    <property type="term" value="F:phosphatase activity"/>
    <property type="evidence" value="ECO:0007669"/>
    <property type="project" value="TreeGrafter"/>
</dbReference>
<feature type="domain" description="Calcineurin-like phosphoesterase" evidence="1">
    <location>
        <begin position="2"/>
        <end position="210"/>
    </location>
</feature>
<dbReference type="Proteomes" id="UP000245921">
    <property type="component" value="Unassembled WGS sequence"/>
</dbReference>
<dbReference type="InterPro" id="IPR006186">
    <property type="entry name" value="Ser/Thr-sp_prot-phosphatase"/>
</dbReference>
<dbReference type="GO" id="GO:0110154">
    <property type="term" value="P:RNA decapping"/>
    <property type="evidence" value="ECO:0007669"/>
    <property type="project" value="TreeGrafter"/>
</dbReference>
<dbReference type="GO" id="GO:0008803">
    <property type="term" value="F:bis(5'-nucleosyl)-tetraphosphatase (symmetrical) activity"/>
    <property type="evidence" value="ECO:0007669"/>
    <property type="project" value="TreeGrafter"/>
</dbReference>
<sequence length="258" mass="30444">MIIAIGDIHGCKNELEKLFFEIKVKKPSLTIFLGDYVDRGPDVKGTIDSMLEYASENKSIFLLGNHDDMARSMLFNDKRYKRDIWRKQGAEQTLKSLAGFYDENISDYSKYVKYIDEKYLNFLKKLNTIYYIKNDYIFVHAGIRDFNKDIENQDEDYEINIIEDPKDIYHSYVWERNTFFSHKNKYKNYIIVHGHTPTVALDRWGFEITEEDYNKPFFRKNDNDELISIDVDTGAVYGYSLSAILIEEGKFETISIKV</sequence>
<dbReference type="Pfam" id="PF00149">
    <property type="entry name" value="Metallophos"/>
    <property type="match status" value="1"/>
</dbReference>
<dbReference type="PANTHER" id="PTHR42850">
    <property type="entry name" value="METALLOPHOSPHOESTERASE"/>
    <property type="match status" value="1"/>
</dbReference>
<evidence type="ECO:0000313" key="2">
    <source>
        <dbReference type="EMBL" id="PWJ95649.1"/>
    </source>
</evidence>